<feature type="transmembrane region" description="Helical" evidence="1">
    <location>
        <begin position="20"/>
        <end position="48"/>
    </location>
</feature>
<sequence>MADFSFGVSMRLMRKTAPFILFRMAVYFGIAAAYVIVTGTGAGIGWGVGAMGDADFRASATLWGGGLGFALTAGVIYFLREYILYMVKAGHIAVMVELLEGRELPDGKGQIAYAQAMVKERFGQSSILFAVDQLVKGVLRAITGLIQGIASFLPIPVLDNIMGVVRAFLRVAVGLIDEVILAQIFRTRSENPWETARDAVVLYGQNAKPMLVNAAWITVISYALAFVVFLLMLAPAGAIVYLMPSAVSAGGFVFAILFAWAAKVALIEPFAIACLLQAYFKVTEGQEPKPEWTAKLDGASAKFGKLAEKAAGWVGGKKTPEPVTAATTS</sequence>
<feature type="transmembrane region" description="Helical" evidence="1">
    <location>
        <begin position="60"/>
        <end position="79"/>
    </location>
</feature>
<feature type="transmembrane region" description="Helical" evidence="1">
    <location>
        <begin position="211"/>
        <end position="233"/>
    </location>
</feature>
<dbReference type="KEGG" id="pamo:BAR1_01020"/>
<evidence type="ECO:0000313" key="3">
    <source>
        <dbReference type="Proteomes" id="UP000261704"/>
    </source>
</evidence>
<reference evidence="2 3" key="1">
    <citation type="submission" date="2018-09" db="EMBL/GenBank/DDBJ databases">
        <title>Profundibacter amoris BAR1 gen. nov., sp. nov., a new member of the Roseobacter clade isolated at Lokis Castle Vent Field on the Arctic Mid-Oceanic Ridge.</title>
        <authorList>
            <person name="Le Moine Bauer S."/>
            <person name="Sjoeberg A.G."/>
            <person name="L'Haridon S."/>
            <person name="Stokke R."/>
            <person name="Roalkvam I."/>
            <person name="Steen I.H."/>
            <person name="Dahle H."/>
        </authorList>
    </citation>
    <scope>NUCLEOTIDE SEQUENCE [LARGE SCALE GENOMIC DNA]</scope>
    <source>
        <strain evidence="2 3">BAR1</strain>
    </source>
</reference>
<gene>
    <name evidence="2" type="ORF">BAR1_01020</name>
</gene>
<dbReference type="AlphaFoldDB" id="A0A347UCR4"/>
<evidence type="ECO:0000313" key="2">
    <source>
        <dbReference type="EMBL" id="AXX96642.1"/>
    </source>
</evidence>
<keyword evidence="3" id="KW-1185">Reference proteome</keyword>
<evidence type="ECO:0000256" key="1">
    <source>
        <dbReference type="SAM" id="Phobius"/>
    </source>
</evidence>
<keyword evidence="1" id="KW-0812">Transmembrane</keyword>
<dbReference type="EMBL" id="CP032125">
    <property type="protein sequence ID" value="AXX96642.1"/>
    <property type="molecule type" value="Genomic_DNA"/>
</dbReference>
<organism evidence="2 3">
    <name type="scientific">Profundibacter amoris</name>
    <dbReference type="NCBI Taxonomy" id="2171755"/>
    <lineage>
        <taxon>Bacteria</taxon>
        <taxon>Pseudomonadati</taxon>
        <taxon>Pseudomonadota</taxon>
        <taxon>Alphaproteobacteria</taxon>
        <taxon>Rhodobacterales</taxon>
        <taxon>Paracoccaceae</taxon>
        <taxon>Profundibacter</taxon>
    </lineage>
</organism>
<dbReference type="Proteomes" id="UP000261704">
    <property type="component" value="Chromosome"/>
</dbReference>
<dbReference type="RefSeq" id="WP_118941300.1">
    <property type="nucleotide sequence ID" value="NZ_CP032125.1"/>
</dbReference>
<protein>
    <submittedName>
        <fullName evidence="2">Uncharacterized protein</fullName>
    </submittedName>
</protein>
<accession>A0A347UCR4</accession>
<name>A0A347UCR4_9RHOB</name>
<proteinExistence type="predicted"/>
<keyword evidence="1" id="KW-1133">Transmembrane helix</keyword>
<dbReference type="OrthoDB" id="147179at2"/>
<feature type="transmembrane region" description="Helical" evidence="1">
    <location>
        <begin position="239"/>
        <end position="262"/>
    </location>
</feature>
<keyword evidence="1" id="KW-0472">Membrane</keyword>